<dbReference type="RefSeq" id="WP_344297418.1">
    <property type="nucleotide sequence ID" value="NZ_BAAAQW010000001.1"/>
</dbReference>
<dbReference type="InterPro" id="IPR017853">
    <property type="entry name" value="GH"/>
</dbReference>
<dbReference type="Gene3D" id="2.60.40.10">
    <property type="entry name" value="Immunoglobulins"/>
    <property type="match status" value="1"/>
</dbReference>
<dbReference type="Proteomes" id="UP001500432">
    <property type="component" value="Unassembled WGS sequence"/>
</dbReference>
<dbReference type="PROSITE" id="PS00608">
    <property type="entry name" value="GLYCOSYL_HYDROL_F2_2"/>
    <property type="match status" value="1"/>
</dbReference>
<dbReference type="SUPFAM" id="SSF49785">
    <property type="entry name" value="Galactose-binding domain-like"/>
    <property type="match status" value="1"/>
</dbReference>
<evidence type="ECO:0000256" key="2">
    <source>
        <dbReference type="ARBA" id="ARBA00012761"/>
    </source>
</evidence>
<dbReference type="PANTHER" id="PTHR10066">
    <property type="entry name" value="BETA-GLUCURONIDASE"/>
    <property type="match status" value="1"/>
</dbReference>
<dbReference type="InterPro" id="IPR023232">
    <property type="entry name" value="Glyco_hydro_2_AS"/>
</dbReference>
<dbReference type="NCBIfam" id="NF007538">
    <property type="entry name" value="PRK10150.1"/>
    <property type="match status" value="1"/>
</dbReference>
<keyword evidence="5 6" id="KW-0326">Glycosidase</keyword>
<feature type="domain" description="Glycosyl hydrolases family 2 sugar binding" evidence="9">
    <location>
        <begin position="14"/>
        <end position="180"/>
    </location>
</feature>
<evidence type="ECO:0000256" key="4">
    <source>
        <dbReference type="ARBA" id="ARBA00022801"/>
    </source>
</evidence>
<dbReference type="InterPro" id="IPR023230">
    <property type="entry name" value="Glyco_hydro_2_CS"/>
</dbReference>
<evidence type="ECO:0000256" key="5">
    <source>
        <dbReference type="ARBA" id="ARBA00023295"/>
    </source>
</evidence>
<evidence type="ECO:0000259" key="9">
    <source>
        <dbReference type="Pfam" id="PF02837"/>
    </source>
</evidence>
<feature type="domain" description="Glycoside hydrolase family 2 catalytic" evidence="8">
    <location>
        <begin position="285"/>
        <end position="600"/>
    </location>
</feature>
<dbReference type="PANTHER" id="PTHR10066:SF67">
    <property type="entry name" value="BETA-GLUCURONIDASE"/>
    <property type="match status" value="1"/>
</dbReference>
<evidence type="ECO:0000313" key="10">
    <source>
        <dbReference type="EMBL" id="GAA2196310.1"/>
    </source>
</evidence>
<feature type="domain" description="Glycoside hydrolase family 2 immunoglobulin-like beta-sandwich" evidence="7">
    <location>
        <begin position="182"/>
        <end position="283"/>
    </location>
</feature>
<dbReference type="InterPro" id="IPR013783">
    <property type="entry name" value="Ig-like_fold"/>
</dbReference>
<dbReference type="EC" id="3.2.1.31" evidence="2"/>
<dbReference type="InterPro" id="IPR006103">
    <property type="entry name" value="Glyco_hydro_2_cat"/>
</dbReference>
<organism evidence="10 11">
    <name type="scientific">Sinomonas flava</name>
    <dbReference type="NCBI Taxonomy" id="496857"/>
    <lineage>
        <taxon>Bacteria</taxon>
        <taxon>Bacillati</taxon>
        <taxon>Actinomycetota</taxon>
        <taxon>Actinomycetes</taxon>
        <taxon>Micrococcales</taxon>
        <taxon>Micrococcaceae</taxon>
        <taxon>Sinomonas</taxon>
    </lineage>
</organism>
<evidence type="ECO:0000256" key="3">
    <source>
        <dbReference type="ARBA" id="ARBA00016205"/>
    </source>
</evidence>
<dbReference type="Gene3D" id="3.20.20.80">
    <property type="entry name" value="Glycosidases"/>
    <property type="match status" value="1"/>
</dbReference>
<dbReference type="PRINTS" id="PR00132">
    <property type="entry name" value="GLHYDRLASE2"/>
</dbReference>
<dbReference type="InterPro" id="IPR006101">
    <property type="entry name" value="Glyco_hydro_2"/>
</dbReference>
<proteinExistence type="inferred from homology"/>
<evidence type="ECO:0000259" key="7">
    <source>
        <dbReference type="Pfam" id="PF00703"/>
    </source>
</evidence>
<dbReference type="EMBL" id="BAAAQW010000001">
    <property type="protein sequence ID" value="GAA2196310.1"/>
    <property type="molecule type" value="Genomic_DNA"/>
</dbReference>
<dbReference type="Gene3D" id="2.60.120.260">
    <property type="entry name" value="Galactose-binding domain-like"/>
    <property type="match status" value="1"/>
</dbReference>
<dbReference type="InterPro" id="IPR006102">
    <property type="entry name" value="Ig-like_GH2"/>
</dbReference>
<sequence>MLKPQNGPTRELVTLDGLFAFRVDSENVGLRDGWQSSPLDTALEMAVPASYNDVFAEKSVRNHVGWVWYEREVRVPRGWAGERIWLRFESATHGAKAFVDGTLVAEHQGGYTPFEAEITEHVTAGTTFRLTVAVDNELTQATIPPGKVVVTEAGQRAQTYMHDFYNYAGLARSIHLYSTPQVRVEDVTVVTGFEGTPGPGASGTVDYRIELDGAAAADSAVRVRVLDASGAEVATADGASGTVAIPDVVLWQPGRGYLYSLVAEAVDASGELVDSYTQPFGVRTVEVRGSEFLINGEPFYFTGFGMHEDHAVIGKGYSAAHMVNDFSLLEWIGANSFRTSHYPYSEEIMDFADRHGIVVIDETPAVGLNADFAGFFGTGAKKTYDPDFVSDETAASHRQVIEELIARDKNHPSVVIWSIANEPQSSEEGAREYFAPLAQLARNLDPTRPVGFVNVMFDNAEKDIITDLFDVIMLNRYYGWYVNTGDLASAEKALEAELRAWESKYGKPMIMTEYGADTLAGFHSLYDAPWSEEYQADFLDMYHRVFDRIGAMVGEHVWNFADFATSNGTMRVDGNKKGAFTRDRRPKTAAFTLRKRWSEIPNRKPQAK</sequence>
<protein>
    <recommendedName>
        <fullName evidence="3">Beta-glucuronidase</fullName>
        <ecNumber evidence="2">3.2.1.31</ecNumber>
    </recommendedName>
</protein>
<evidence type="ECO:0000256" key="1">
    <source>
        <dbReference type="ARBA" id="ARBA00007401"/>
    </source>
</evidence>
<dbReference type="InterPro" id="IPR006104">
    <property type="entry name" value="Glyco_hydro_2_N"/>
</dbReference>
<name>A0ABN3BHD4_9MICC</name>
<dbReference type="Pfam" id="PF02836">
    <property type="entry name" value="Glyco_hydro_2_C"/>
    <property type="match status" value="1"/>
</dbReference>
<dbReference type="SUPFAM" id="SSF49303">
    <property type="entry name" value="beta-Galactosidase/glucuronidase domain"/>
    <property type="match status" value="1"/>
</dbReference>
<evidence type="ECO:0000313" key="11">
    <source>
        <dbReference type="Proteomes" id="UP001500432"/>
    </source>
</evidence>
<dbReference type="PROSITE" id="PS00719">
    <property type="entry name" value="GLYCOSYL_HYDROL_F2_1"/>
    <property type="match status" value="1"/>
</dbReference>
<evidence type="ECO:0000259" key="8">
    <source>
        <dbReference type="Pfam" id="PF02836"/>
    </source>
</evidence>
<evidence type="ECO:0000256" key="6">
    <source>
        <dbReference type="RuleBase" id="RU361154"/>
    </source>
</evidence>
<comment type="similarity">
    <text evidence="1 6">Belongs to the glycosyl hydrolase 2 family.</text>
</comment>
<keyword evidence="4 6" id="KW-0378">Hydrolase</keyword>
<dbReference type="SUPFAM" id="SSF51445">
    <property type="entry name" value="(Trans)glycosidases"/>
    <property type="match status" value="1"/>
</dbReference>
<dbReference type="Pfam" id="PF00703">
    <property type="entry name" value="Glyco_hydro_2"/>
    <property type="match status" value="1"/>
</dbReference>
<reference evidence="10 11" key="1">
    <citation type="journal article" date="2019" name="Int. J. Syst. Evol. Microbiol.">
        <title>The Global Catalogue of Microorganisms (GCM) 10K type strain sequencing project: providing services to taxonomists for standard genome sequencing and annotation.</title>
        <authorList>
            <consortium name="The Broad Institute Genomics Platform"/>
            <consortium name="The Broad Institute Genome Sequencing Center for Infectious Disease"/>
            <person name="Wu L."/>
            <person name="Ma J."/>
        </authorList>
    </citation>
    <scope>NUCLEOTIDE SEQUENCE [LARGE SCALE GENOMIC DNA]</scope>
    <source>
        <strain evidence="10 11">JCM 16034</strain>
    </source>
</reference>
<dbReference type="InterPro" id="IPR008979">
    <property type="entry name" value="Galactose-bd-like_sf"/>
</dbReference>
<dbReference type="InterPro" id="IPR036156">
    <property type="entry name" value="Beta-gal/glucu_dom_sf"/>
</dbReference>
<keyword evidence="11" id="KW-1185">Reference proteome</keyword>
<dbReference type="Pfam" id="PF02837">
    <property type="entry name" value="Glyco_hydro_2_N"/>
    <property type="match status" value="1"/>
</dbReference>
<accession>A0ABN3BHD4</accession>
<comment type="caution">
    <text evidence="10">The sequence shown here is derived from an EMBL/GenBank/DDBJ whole genome shotgun (WGS) entry which is preliminary data.</text>
</comment>
<gene>
    <name evidence="10" type="primary">uidA</name>
    <name evidence="10" type="ORF">GCM10009849_00900</name>
</gene>